<sequence length="390" mass="43327">MDHNPWPPNEGIPEGYTCYQMGNLSNGKCKMKGLSSTGLGSPLLVSSTGGHKKMPEGKQSSVREINLPVPEQKTFDGTSFPLILSPNHGVEEIQPTFNSTLAVVEWIQSEKSNIENQLLKHGAILFRDFPVNCPLDFDNFVKAFGYEPLPYVGGAAPRTLVVGNVFTSNEAPPDTLIPFHHEMAQVPNYPSVLFFYCDNAPKEGGQTPLVLSNLVYQKMLELNSGFVNTLKEKGVKYTRVLPNGDDPTSPIGRGWQSTYGTPDKDEAEKKALELVESIEWLEDGCLKTVTRVLPAIREDPRTGKEMWFNSVIAVYRGWKDSRNSPETSITFGDGSPMDPKVMDVLENVLNELAVDFIWKKGDVVMVDNRQALHGRRSFVPPRRILASLCK</sequence>
<keyword evidence="1" id="KW-0560">Oxidoreductase</keyword>
<dbReference type="AlphaFoldDB" id="A0A8W8JAQ0"/>
<dbReference type="FunFam" id="3.60.130.10:FF:000006">
    <property type="entry name" value="Clavaminate synthase-like protein At3g21360"/>
    <property type="match status" value="1"/>
</dbReference>
<dbReference type="InterPro" id="IPR042098">
    <property type="entry name" value="TauD-like_sf"/>
</dbReference>
<evidence type="ECO:0000259" key="3">
    <source>
        <dbReference type="Pfam" id="PF02668"/>
    </source>
</evidence>
<keyword evidence="5" id="KW-1185">Reference proteome</keyword>
<evidence type="ECO:0000313" key="4">
    <source>
        <dbReference type="EnsemblMetazoa" id="G17461.1:cds"/>
    </source>
</evidence>
<dbReference type="InterPro" id="IPR003819">
    <property type="entry name" value="TauD/TfdA-like"/>
</dbReference>
<dbReference type="InterPro" id="IPR050411">
    <property type="entry name" value="AlphaKG_dependent_hydroxylases"/>
</dbReference>
<dbReference type="Proteomes" id="UP000005408">
    <property type="component" value="Unassembled WGS sequence"/>
</dbReference>
<evidence type="ECO:0000256" key="2">
    <source>
        <dbReference type="SAM" id="MobiDB-lite"/>
    </source>
</evidence>
<protein>
    <recommendedName>
        <fullName evidence="3">TauD/TfdA-like domain-containing protein</fullName>
    </recommendedName>
</protein>
<reference evidence="4" key="1">
    <citation type="submission" date="2022-08" db="UniProtKB">
        <authorList>
            <consortium name="EnsemblMetazoa"/>
        </authorList>
    </citation>
    <scope>IDENTIFICATION</scope>
    <source>
        <strain evidence="4">05x7-T-G4-1.051#20</strain>
    </source>
</reference>
<dbReference type="PANTHER" id="PTHR10696:SF21">
    <property type="entry name" value="TAUD_TFDA-LIKE DOMAIN-CONTAINING PROTEIN"/>
    <property type="match status" value="1"/>
</dbReference>
<dbReference type="EnsemblMetazoa" id="G17461.1">
    <property type="protein sequence ID" value="G17461.1:cds"/>
    <property type="gene ID" value="G17461"/>
</dbReference>
<dbReference type="Pfam" id="PF02668">
    <property type="entry name" value="TauD"/>
    <property type="match status" value="1"/>
</dbReference>
<accession>A0A8W8JAQ0</accession>
<name>A0A8W8JAQ0_MAGGI</name>
<evidence type="ECO:0000256" key="1">
    <source>
        <dbReference type="ARBA" id="ARBA00023002"/>
    </source>
</evidence>
<dbReference type="Gene3D" id="3.60.130.10">
    <property type="entry name" value="Clavaminate synthase-like"/>
    <property type="match status" value="1"/>
</dbReference>
<organism evidence="4 5">
    <name type="scientific">Magallana gigas</name>
    <name type="common">Pacific oyster</name>
    <name type="synonym">Crassostrea gigas</name>
    <dbReference type="NCBI Taxonomy" id="29159"/>
    <lineage>
        <taxon>Eukaryota</taxon>
        <taxon>Metazoa</taxon>
        <taxon>Spiralia</taxon>
        <taxon>Lophotrochozoa</taxon>
        <taxon>Mollusca</taxon>
        <taxon>Bivalvia</taxon>
        <taxon>Autobranchia</taxon>
        <taxon>Pteriomorphia</taxon>
        <taxon>Ostreida</taxon>
        <taxon>Ostreoidea</taxon>
        <taxon>Ostreidae</taxon>
        <taxon>Magallana</taxon>
    </lineage>
</organism>
<dbReference type="GO" id="GO:0016491">
    <property type="term" value="F:oxidoreductase activity"/>
    <property type="evidence" value="ECO:0007669"/>
    <property type="project" value="UniProtKB-KW"/>
</dbReference>
<dbReference type="SUPFAM" id="SSF51197">
    <property type="entry name" value="Clavaminate synthase-like"/>
    <property type="match status" value="1"/>
</dbReference>
<feature type="domain" description="TauD/TfdA-like" evidence="3">
    <location>
        <begin position="104"/>
        <end position="385"/>
    </location>
</feature>
<dbReference type="PANTHER" id="PTHR10696">
    <property type="entry name" value="GAMMA-BUTYROBETAINE HYDROXYLASE-RELATED"/>
    <property type="match status" value="1"/>
</dbReference>
<proteinExistence type="predicted"/>
<feature type="region of interest" description="Disordered" evidence="2">
    <location>
        <begin position="241"/>
        <end position="263"/>
    </location>
</feature>
<evidence type="ECO:0000313" key="5">
    <source>
        <dbReference type="Proteomes" id="UP000005408"/>
    </source>
</evidence>